<protein>
    <submittedName>
        <fullName evidence="1">Uncharacterized protein</fullName>
    </submittedName>
</protein>
<evidence type="ECO:0000313" key="2">
    <source>
        <dbReference type="Proteomes" id="UP000805704"/>
    </source>
</evidence>
<sequence length="217" mass="25477">MQRPRNPRGDQRSDEEQTTVRGCSCETSCQLNQELEETKAQLKRQKSLKEMFINKEKETRPPQRLPTRSEDTTKRKKKKLLQVDYEELQVAHIINEEKFTSDLQAEKNNNKLLQQELERLRISYKSAQCKKKYEELQEAHEQSQGKFSAELGAEKKKNKMIQQEMDKLCISHTESTQKYETEVIAVKQQADNLQSELDNESRLTQSQCPRASIRSRT</sequence>
<accession>A0ACB7EMA3</accession>
<name>A0ACB7EMA3_NIBAL</name>
<gene>
    <name evidence="1" type="ORF">GBF38_007556</name>
</gene>
<organism evidence="1 2">
    <name type="scientific">Nibea albiflora</name>
    <name type="common">Yellow drum</name>
    <name type="synonym">Corvina albiflora</name>
    <dbReference type="NCBI Taxonomy" id="240163"/>
    <lineage>
        <taxon>Eukaryota</taxon>
        <taxon>Metazoa</taxon>
        <taxon>Chordata</taxon>
        <taxon>Craniata</taxon>
        <taxon>Vertebrata</taxon>
        <taxon>Euteleostomi</taxon>
        <taxon>Actinopterygii</taxon>
        <taxon>Neopterygii</taxon>
        <taxon>Teleostei</taxon>
        <taxon>Neoteleostei</taxon>
        <taxon>Acanthomorphata</taxon>
        <taxon>Eupercaria</taxon>
        <taxon>Sciaenidae</taxon>
        <taxon>Nibea</taxon>
    </lineage>
</organism>
<evidence type="ECO:0000313" key="1">
    <source>
        <dbReference type="EMBL" id="KAG8003174.1"/>
    </source>
</evidence>
<dbReference type="EMBL" id="CM024792">
    <property type="protein sequence ID" value="KAG8003174.1"/>
    <property type="molecule type" value="Genomic_DNA"/>
</dbReference>
<reference evidence="1" key="1">
    <citation type="submission" date="2020-04" db="EMBL/GenBank/DDBJ databases">
        <title>A chromosome-scale assembly and high-density genetic map of the yellow drum (Nibea albiflora) genome.</title>
        <authorList>
            <person name="Xu D."/>
            <person name="Zhang W."/>
            <person name="Chen R."/>
            <person name="Tan P."/>
            <person name="Wang L."/>
            <person name="Song H."/>
            <person name="Tian L."/>
            <person name="Zhu Q."/>
            <person name="Wang B."/>
        </authorList>
    </citation>
    <scope>NUCLEOTIDE SEQUENCE</scope>
    <source>
        <strain evidence="1">ZJHYS-2018</strain>
    </source>
</reference>
<dbReference type="Proteomes" id="UP000805704">
    <property type="component" value="Chromosome 4"/>
</dbReference>
<proteinExistence type="predicted"/>
<keyword evidence="2" id="KW-1185">Reference proteome</keyword>
<comment type="caution">
    <text evidence="1">The sequence shown here is derived from an EMBL/GenBank/DDBJ whole genome shotgun (WGS) entry which is preliminary data.</text>
</comment>